<reference evidence="2 3" key="1">
    <citation type="journal article" date="2016" name="Nat. Commun.">
        <title>Thousands of microbial genomes shed light on interconnected biogeochemical processes in an aquifer system.</title>
        <authorList>
            <person name="Anantharaman K."/>
            <person name="Brown C.T."/>
            <person name="Hug L.A."/>
            <person name="Sharon I."/>
            <person name="Castelle C.J."/>
            <person name="Probst A.J."/>
            <person name="Thomas B.C."/>
            <person name="Singh A."/>
            <person name="Wilkins M.J."/>
            <person name="Karaoz U."/>
            <person name="Brodie E.L."/>
            <person name="Williams K.H."/>
            <person name="Hubbard S.S."/>
            <person name="Banfield J.F."/>
        </authorList>
    </citation>
    <scope>NUCLEOTIDE SEQUENCE [LARGE SCALE GENOMIC DNA]</scope>
</reference>
<proteinExistence type="predicted"/>
<evidence type="ECO:0000256" key="1">
    <source>
        <dbReference type="SAM" id="Phobius"/>
    </source>
</evidence>
<feature type="transmembrane region" description="Helical" evidence="1">
    <location>
        <begin position="32"/>
        <end position="52"/>
    </location>
</feature>
<keyword evidence="1" id="KW-1133">Transmembrane helix</keyword>
<gene>
    <name evidence="2" type="ORF">A2696_00230</name>
</gene>
<keyword evidence="1" id="KW-0812">Transmembrane</keyword>
<dbReference type="EMBL" id="MFBA01000035">
    <property type="protein sequence ID" value="OGD85155.1"/>
    <property type="molecule type" value="Genomic_DNA"/>
</dbReference>
<dbReference type="AlphaFoldDB" id="A0A1F5FZZ0"/>
<feature type="transmembrane region" description="Helical" evidence="1">
    <location>
        <begin position="7"/>
        <end position="26"/>
    </location>
</feature>
<feature type="transmembrane region" description="Helical" evidence="1">
    <location>
        <begin position="91"/>
        <end position="111"/>
    </location>
</feature>
<evidence type="ECO:0000313" key="2">
    <source>
        <dbReference type="EMBL" id="OGD85155.1"/>
    </source>
</evidence>
<name>A0A1F5FZZ0_9BACT</name>
<comment type="caution">
    <text evidence="2">The sequence shown here is derived from an EMBL/GenBank/DDBJ whole genome shotgun (WGS) entry which is preliminary data.</text>
</comment>
<keyword evidence="1" id="KW-0472">Membrane</keyword>
<protein>
    <submittedName>
        <fullName evidence="2">Uncharacterized protein</fullName>
    </submittedName>
</protein>
<sequence length="119" mass="13546">MRAVYKNYLKINLIFILAFLNIWDFAVSREFVNAMLIGAVMLGPATFLWVVGTLRAISMLTLISIFEFVVMLVFVAEGFELGGVATTLKSIFWLPYLLMAGANGFWGLKIYSEHREERK</sequence>
<accession>A0A1F5FZZ0</accession>
<evidence type="ECO:0000313" key="3">
    <source>
        <dbReference type="Proteomes" id="UP000177069"/>
    </source>
</evidence>
<dbReference type="Proteomes" id="UP000177069">
    <property type="component" value="Unassembled WGS sequence"/>
</dbReference>
<organism evidence="2 3">
    <name type="scientific">Candidatus Curtissbacteria bacterium RIFCSPHIGHO2_01_FULL_41_13</name>
    <dbReference type="NCBI Taxonomy" id="1797745"/>
    <lineage>
        <taxon>Bacteria</taxon>
        <taxon>Candidatus Curtissiibacteriota</taxon>
    </lineage>
</organism>
<feature type="transmembrane region" description="Helical" evidence="1">
    <location>
        <begin position="59"/>
        <end position="79"/>
    </location>
</feature>